<protein>
    <recommendedName>
        <fullName evidence="6">Aspartic peptidase DDI1-type domain-containing protein</fullName>
    </recommendedName>
</protein>
<dbReference type="GO" id="GO:0006508">
    <property type="term" value="P:proteolysis"/>
    <property type="evidence" value="ECO:0007669"/>
    <property type="project" value="UniProtKB-KW"/>
</dbReference>
<dbReference type="Gene3D" id="1.10.8.10">
    <property type="entry name" value="DNA helicase RuvA subunit, C-terminal domain"/>
    <property type="match status" value="1"/>
</dbReference>
<dbReference type="SUPFAM" id="SSF50630">
    <property type="entry name" value="Acid proteases"/>
    <property type="match status" value="1"/>
</dbReference>
<dbReference type="AlphaFoldDB" id="E4Y8B7"/>
<keyword evidence="4" id="KW-0378">Hydrolase</keyword>
<feature type="domain" description="Aspartic peptidase DDI1-type" evidence="6">
    <location>
        <begin position="188"/>
        <end position="296"/>
    </location>
</feature>
<gene>
    <name evidence="7" type="ORF">GSOID_T00029084001</name>
</gene>
<comment type="similarity">
    <text evidence="1">Belongs to the DDI1 family.</text>
</comment>
<dbReference type="SUPFAM" id="SSF54236">
    <property type="entry name" value="Ubiquitin-like"/>
    <property type="match status" value="1"/>
</dbReference>
<dbReference type="InterPro" id="IPR029071">
    <property type="entry name" value="Ubiquitin-like_domsf"/>
</dbReference>
<dbReference type="InterPro" id="IPR009060">
    <property type="entry name" value="UBA-like_sf"/>
</dbReference>
<keyword evidence="2" id="KW-0645">Protease</keyword>
<proteinExistence type="inferred from homology"/>
<dbReference type="Proteomes" id="UP000011014">
    <property type="component" value="Unassembled WGS sequence"/>
</dbReference>
<reference evidence="7" key="1">
    <citation type="journal article" date="2010" name="Science">
        <title>Plasticity of animal genome architecture unmasked by rapid evolution of a pelagic tunicate.</title>
        <authorList>
            <person name="Denoeud F."/>
            <person name="Henriet S."/>
            <person name="Mungpakdee S."/>
            <person name="Aury J.M."/>
            <person name="Da Silva C."/>
            <person name="Brinkmann H."/>
            <person name="Mikhaleva J."/>
            <person name="Olsen L.C."/>
            <person name="Jubin C."/>
            <person name="Canestro C."/>
            <person name="Bouquet J.M."/>
            <person name="Danks G."/>
            <person name="Poulain J."/>
            <person name="Campsteijn C."/>
            <person name="Adamski M."/>
            <person name="Cross I."/>
            <person name="Yadetie F."/>
            <person name="Muffato M."/>
            <person name="Louis A."/>
            <person name="Butcher S."/>
            <person name="Tsagkogeorga G."/>
            <person name="Konrad A."/>
            <person name="Singh S."/>
            <person name="Jensen M.F."/>
            <person name="Cong E.H."/>
            <person name="Eikeseth-Otteraa H."/>
            <person name="Noel B."/>
            <person name="Anthouard V."/>
            <person name="Porcel B.M."/>
            <person name="Kachouri-Lafond R."/>
            <person name="Nishino A."/>
            <person name="Ugolini M."/>
            <person name="Chourrout P."/>
            <person name="Nishida H."/>
            <person name="Aasland R."/>
            <person name="Huzurbazar S."/>
            <person name="Westhof E."/>
            <person name="Delsuc F."/>
            <person name="Lehrach H."/>
            <person name="Reinhardt R."/>
            <person name="Weissenbach J."/>
            <person name="Roy S.W."/>
            <person name="Artiguenave F."/>
            <person name="Postlethwait J.H."/>
            <person name="Manak J.R."/>
            <person name="Thompson E.M."/>
            <person name="Jaillon O."/>
            <person name="Du Pasquier L."/>
            <person name="Boudinot P."/>
            <person name="Liberles D.A."/>
            <person name="Volff J.N."/>
            <person name="Philippe H."/>
            <person name="Lenhard B."/>
            <person name="Roest Crollius H."/>
            <person name="Wincker P."/>
            <person name="Chourrout D."/>
        </authorList>
    </citation>
    <scope>NUCLEOTIDE SEQUENCE [LARGE SCALE GENOMIC DNA]</scope>
</reference>
<keyword evidence="3" id="KW-0064">Aspartyl protease</keyword>
<dbReference type="InterPro" id="IPR003903">
    <property type="entry name" value="UIM_dom"/>
</dbReference>
<sequence length="413" mass="45584">MKLTITGPGDSIWSQDLSPDLDIGTLKMLSALDLNLDFNNMVFIANGQPLLNDAMKIEATGLKDGDMIMAMPGNFLNRASQTDLRQQANPRRQQVDWNAKAQEVLEQFRSQLGRLQNWPALQEAVRAGNLGEIARVLREDHEKKVAKEERLRRAEANPMDPENQRILEEHIRQQNIDESLNTAMENSPELFGTVIMLYINCSVNDVPVKAFVDSGAQMTIMSQACAERCNCMRLLDTRFSGMAVGVGKQRILGRVHTGQIQIGDTFIPSSFSVMEDQPMDLLIGLDMLKRHQCVIDLATNELRIGSTGTTVKFLSEGELDSRARLAGPAAEQAQSEDMEIEKALAASKREAEDERAGPLSKRADTGTASKEIQQIMSTTKCSQDVAENALREAGGNMDSAVLTILTKSFSSKN</sequence>
<evidence type="ECO:0000313" key="7">
    <source>
        <dbReference type="EMBL" id="CBY31867.1"/>
    </source>
</evidence>
<dbReference type="FunFam" id="2.40.70.10:FF:000005">
    <property type="entry name" value="DNA damage inducible 1 homolog 2"/>
    <property type="match status" value="1"/>
</dbReference>
<dbReference type="GO" id="GO:0004190">
    <property type="term" value="F:aspartic-type endopeptidase activity"/>
    <property type="evidence" value="ECO:0007669"/>
    <property type="project" value="UniProtKB-KW"/>
</dbReference>
<accession>E4Y8B7</accession>
<dbReference type="CDD" id="cd05479">
    <property type="entry name" value="RP_DDI"/>
    <property type="match status" value="1"/>
</dbReference>
<feature type="region of interest" description="Disordered" evidence="5">
    <location>
        <begin position="328"/>
        <end position="369"/>
    </location>
</feature>
<dbReference type="PANTHER" id="PTHR15397:SF3">
    <property type="entry name" value="DNA DAMAGE INDUCIBLE 1 HOMOLOG 2"/>
    <property type="match status" value="1"/>
</dbReference>
<dbReference type="PROSITE" id="PS50330">
    <property type="entry name" value="UIM"/>
    <property type="match status" value="1"/>
</dbReference>
<dbReference type="InterPro" id="IPR033882">
    <property type="entry name" value="DDI1_N"/>
</dbReference>
<evidence type="ECO:0000259" key="6">
    <source>
        <dbReference type="Pfam" id="PF09668"/>
    </source>
</evidence>
<evidence type="ECO:0000256" key="4">
    <source>
        <dbReference type="ARBA" id="ARBA00022801"/>
    </source>
</evidence>
<evidence type="ECO:0000256" key="5">
    <source>
        <dbReference type="SAM" id="MobiDB-lite"/>
    </source>
</evidence>
<dbReference type="EMBL" id="FN654320">
    <property type="protein sequence ID" value="CBY31867.1"/>
    <property type="molecule type" value="Genomic_DNA"/>
</dbReference>
<evidence type="ECO:0000256" key="2">
    <source>
        <dbReference type="ARBA" id="ARBA00022670"/>
    </source>
</evidence>
<dbReference type="InterPro" id="IPR019103">
    <property type="entry name" value="Peptidase_aspartic_DDI1-type"/>
</dbReference>
<dbReference type="PANTHER" id="PTHR15397">
    <property type="entry name" value="SODIUM-GLUCOSE COTRANSPORTER REGULATORY PROTEIN -RELATED"/>
    <property type="match status" value="1"/>
</dbReference>
<dbReference type="SUPFAM" id="SSF46934">
    <property type="entry name" value="UBA-like"/>
    <property type="match status" value="1"/>
</dbReference>
<dbReference type="Pfam" id="PF09668">
    <property type="entry name" value="Asp_protease"/>
    <property type="match status" value="1"/>
</dbReference>
<name>E4Y8B7_OIKDI</name>
<organism evidence="7">
    <name type="scientific">Oikopleura dioica</name>
    <name type="common">Tunicate</name>
    <dbReference type="NCBI Taxonomy" id="34765"/>
    <lineage>
        <taxon>Eukaryota</taxon>
        <taxon>Metazoa</taxon>
        <taxon>Chordata</taxon>
        <taxon>Tunicata</taxon>
        <taxon>Appendicularia</taxon>
        <taxon>Copelata</taxon>
        <taxon>Oikopleuridae</taxon>
        <taxon>Oikopleura</taxon>
    </lineage>
</organism>
<evidence type="ECO:0000256" key="3">
    <source>
        <dbReference type="ARBA" id="ARBA00022750"/>
    </source>
</evidence>
<dbReference type="Gene3D" id="2.40.70.10">
    <property type="entry name" value="Acid Proteases"/>
    <property type="match status" value="1"/>
</dbReference>
<dbReference type="InterPro" id="IPR021109">
    <property type="entry name" value="Peptidase_aspartic_dom_sf"/>
</dbReference>
<evidence type="ECO:0000256" key="1">
    <source>
        <dbReference type="ARBA" id="ARBA00009136"/>
    </source>
</evidence>
<dbReference type="CDD" id="cd01796">
    <property type="entry name" value="Ubl_Ddi1_like"/>
    <property type="match status" value="1"/>
</dbReference>
<feature type="compositionally biased region" description="Basic and acidic residues" evidence="5">
    <location>
        <begin position="347"/>
        <end position="364"/>
    </location>
</feature>